<dbReference type="EMBL" id="JAGMUV010000017">
    <property type="protein sequence ID" value="KAH7131119.1"/>
    <property type="molecule type" value="Genomic_DNA"/>
</dbReference>
<feature type="region of interest" description="Disordered" evidence="3">
    <location>
        <begin position="26"/>
        <end position="70"/>
    </location>
</feature>
<evidence type="ECO:0000313" key="6">
    <source>
        <dbReference type="Proteomes" id="UP000738349"/>
    </source>
</evidence>
<evidence type="ECO:0000256" key="2">
    <source>
        <dbReference type="ARBA" id="ARBA00023242"/>
    </source>
</evidence>
<dbReference type="AlphaFoldDB" id="A0A9P9IU88"/>
<sequence>MSEANASAIHGPYRRKPCTFCSESGRQCAFDSKSRGRRGPRPRQPASQVPRVTQPLAPRRPSIESTSTTYIEPSIEPVWVPSELPRVEEIEKSDEESAVEGDDTPDSAEWKPILEQLLSPASITDTTISRGLILAICASSMRFSVHKAARQPHSANLAQMLGDEARSCVQSSAPTQPQINNITTICLLVDFEASRNCGRRAWMDIDTTRILDAAEQHLIIAELSHSIGHPSLQPPSYRRIKRPRPDNRIASFPEGTQRLMDLLGVLIGINQLCVKPLKDHNPVPWNTDSDFRALQDELEEYLLWYPSIFRMGPKEAPGIKDQEDTDAPMSSLIWHCSAIILNRTFLPIPERSKTANEGQASLIRCVDFPGAPPLFLKERIHRCESSADAICDIAQDIISNGGFFSHTLLLGYSCTQSALVLINRLHRSSKPYNKKVVDNLKLIFIILGAVRTFYSPAQAWIDALFCAHDINTPLRHVSGDLDVAFSGYFSRFVDVEEPAFVPLDPKESKDKSDAETYPHEAPKDHASTNGQGVDGSKSSEESSSWLQTYVGHLAGDIHEEDDDEINDPHATSIAEVQQTNLMDPATSATARAQAMENLYASRTDTGTVRNMTDVSIMGKGFTPYSQQPDLMAENDVLQGAGSGNFPGDIDELYPELFGQIPSLGDFIGMGHEIPIFPGLGSLLEGDGIWSDLETPSPIVPMSWLRHYHQRGSVAATTVTDKRASHNAEPRRWSLVLRSVILLPCAFPSPLHHPGEPSNSTLDIISPRQISVMERNLPRAERQNDKGACWSCVERNWVCDGALPRCKACSHNGVRCRGYGVRMQWPSGVVNSKPRTRWRQIRTSSTSSSVSPLQIDRSAAPTTGCMSSLGLPAEDSFFMQHFMQNVARVALAVDYDGNGYRSLLPMAMAEPALMGAAMAVAASHYSRWQHTTDHTSRKYLRAAAKALRTRFSTPNLVHSPATLACMLLFVSYEVFAGSSRWKGHYDAIKGWIRSRGDCSDLDPFLKTWVCLLDTQSALNMGCSAMPELEAWLDETIESITQEQSVDALFGCSSKLPKLMWAASRLYAASKSTDMNRDELVAQADALQDKIRSTEIALDSHPLVGISCHGSPESFTTSVGIEQEELRKRMVATAEIFRHASHIYVYRIVHGPEEPLTPEMRISLDTAQHLLTVVPDALGPGANLGWCLVVLGAEMDLLHERDYVRSRWAGLHLLGIYNTKNGQKISEETWSHRDLVSQGQASPERWQDIMQRIGQSQILV</sequence>
<dbReference type="SMART" id="SM00066">
    <property type="entry name" value="GAL4"/>
    <property type="match status" value="1"/>
</dbReference>
<dbReference type="GO" id="GO:0005634">
    <property type="term" value="C:nucleus"/>
    <property type="evidence" value="ECO:0007669"/>
    <property type="project" value="UniProtKB-SubCell"/>
</dbReference>
<dbReference type="PANTHER" id="PTHR37534">
    <property type="entry name" value="TRANSCRIPTIONAL ACTIVATOR PROTEIN UGA3"/>
    <property type="match status" value="1"/>
</dbReference>
<organism evidence="5 6">
    <name type="scientific">Dactylonectria macrodidyma</name>
    <dbReference type="NCBI Taxonomy" id="307937"/>
    <lineage>
        <taxon>Eukaryota</taxon>
        <taxon>Fungi</taxon>
        <taxon>Dikarya</taxon>
        <taxon>Ascomycota</taxon>
        <taxon>Pezizomycotina</taxon>
        <taxon>Sordariomycetes</taxon>
        <taxon>Hypocreomycetidae</taxon>
        <taxon>Hypocreales</taxon>
        <taxon>Nectriaceae</taxon>
        <taxon>Dactylonectria</taxon>
    </lineage>
</organism>
<dbReference type="InterPro" id="IPR021858">
    <property type="entry name" value="Fun_TF"/>
</dbReference>
<dbReference type="Pfam" id="PF11951">
    <property type="entry name" value="Fungal_trans_2"/>
    <property type="match status" value="1"/>
</dbReference>
<comment type="caution">
    <text evidence="5">The sequence shown here is derived from an EMBL/GenBank/DDBJ whole genome shotgun (WGS) entry which is preliminary data.</text>
</comment>
<evidence type="ECO:0000259" key="4">
    <source>
        <dbReference type="SMART" id="SM00066"/>
    </source>
</evidence>
<comment type="subcellular location">
    <subcellularLocation>
        <location evidence="1">Nucleus</location>
    </subcellularLocation>
</comment>
<gene>
    <name evidence="5" type="ORF">EDB81DRAFT_660760</name>
</gene>
<dbReference type="CDD" id="cd00067">
    <property type="entry name" value="GAL4"/>
    <property type="match status" value="1"/>
</dbReference>
<evidence type="ECO:0000256" key="3">
    <source>
        <dbReference type="SAM" id="MobiDB-lite"/>
    </source>
</evidence>
<dbReference type="Proteomes" id="UP000738349">
    <property type="component" value="Unassembled WGS sequence"/>
</dbReference>
<dbReference type="GO" id="GO:0008270">
    <property type="term" value="F:zinc ion binding"/>
    <property type="evidence" value="ECO:0007669"/>
    <property type="project" value="InterPro"/>
</dbReference>
<dbReference type="InterPro" id="IPR001138">
    <property type="entry name" value="Zn2Cys6_DnaBD"/>
</dbReference>
<dbReference type="OrthoDB" id="5069391at2759"/>
<evidence type="ECO:0000313" key="5">
    <source>
        <dbReference type="EMBL" id="KAH7131119.1"/>
    </source>
</evidence>
<keyword evidence="2" id="KW-0539">Nucleus</keyword>
<accession>A0A9P9IU88</accession>
<reference evidence="5" key="1">
    <citation type="journal article" date="2021" name="Nat. Commun.">
        <title>Genetic determinants of endophytism in the Arabidopsis root mycobiome.</title>
        <authorList>
            <person name="Mesny F."/>
            <person name="Miyauchi S."/>
            <person name="Thiergart T."/>
            <person name="Pickel B."/>
            <person name="Atanasova L."/>
            <person name="Karlsson M."/>
            <person name="Huettel B."/>
            <person name="Barry K.W."/>
            <person name="Haridas S."/>
            <person name="Chen C."/>
            <person name="Bauer D."/>
            <person name="Andreopoulos W."/>
            <person name="Pangilinan J."/>
            <person name="LaButti K."/>
            <person name="Riley R."/>
            <person name="Lipzen A."/>
            <person name="Clum A."/>
            <person name="Drula E."/>
            <person name="Henrissat B."/>
            <person name="Kohler A."/>
            <person name="Grigoriev I.V."/>
            <person name="Martin F.M."/>
            <person name="Hacquard S."/>
        </authorList>
    </citation>
    <scope>NUCLEOTIDE SEQUENCE</scope>
    <source>
        <strain evidence="5">MPI-CAGE-AT-0147</strain>
    </source>
</reference>
<dbReference type="SUPFAM" id="SSF57701">
    <property type="entry name" value="Zn2/Cys6 DNA-binding domain"/>
    <property type="match status" value="1"/>
</dbReference>
<evidence type="ECO:0000256" key="1">
    <source>
        <dbReference type="ARBA" id="ARBA00004123"/>
    </source>
</evidence>
<name>A0A9P9IU88_9HYPO</name>
<feature type="region of interest" description="Disordered" evidence="3">
    <location>
        <begin position="503"/>
        <end position="541"/>
    </location>
</feature>
<feature type="compositionally biased region" description="Basic and acidic residues" evidence="3">
    <location>
        <begin position="504"/>
        <end position="526"/>
    </location>
</feature>
<feature type="domain" description="Zn(2)-C6 fungal-type" evidence="4">
    <location>
        <begin position="782"/>
        <end position="826"/>
    </location>
</feature>
<protein>
    <submittedName>
        <fullName evidence="5">C6 transcription factor</fullName>
    </submittedName>
</protein>
<proteinExistence type="predicted"/>
<dbReference type="InterPro" id="IPR036864">
    <property type="entry name" value="Zn2-C6_fun-type_DNA-bd_sf"/>
</dbReference>
<keyword evidence="6" id="KW-1185">Reference proteome</keyword>
<dbReference type="GO" id="GO:0000981">
    <property type="term" value="F:DNA-binding transcription factor activity, RNA polymerase II-specific"/>
    <property type="evidence" value="ECO:0007669"/>
    <property type="project" value="InterPro"/>
</dbReference>
<dbReference type="PANTHER" id="PTHR37534:SF46">
    <property type="entry name" value="ZN(II)2CYS6 TRANSCRIPTION FACTOR (EUROFUNG)"/>
    <property type="match status" value="1"/>
</dbReference>
<dbReference type="CDD" id="cd12148">
    <property type="entry name" value="fungal_TF_MHR"/>
    <property type="match status" value="2"/>
</dbReference>